<evidence type="ECO:0000256" key="7">
    <source>
        <dbReference type="SAM" id="Phobius"/>
    </source>
</evidence>
<feature type="transmembrane region" description="Helical" evidence="7">
    <location>
        <begin position="199"/>
        <end position="220"/>
    </location>
</feature>
<dbReference type="InterPro" id="IPR018076">
    <property type="entry name" value="T2SS_GspF_dom"/>
</dbReference>
<dbReference type="EMBL" id="JBHTIA010000011">
    <property type="protein sequence ID" value="MFD0766147.1"/>
    <property type="molecule type" value="Genomic_DNA"/>
</dbReference>
<dbReference type="InterPro" id="IPR003004">
    <property type="entry name" value="GspF/PilC"/>
</dbReference>
<keyword evidence="6 7" id="KW-0472">Membrane</keyword>
<organism evidence="9 10">
    <name type="scientific">Mucilaginibacter lutimaris</name>
    <dbReference type="NCBI Taxonomy" id="931629"/>
    <lineage>
        <taxon>Bacteria</taxon>
        <taxon>Pseudomonadati</taxon>
        <taxon>Bacteroidota</taxon>
        <taxon>Sphingobacteriia</taxon>
        <taxon>Sphingobacteriales</taxon>
        <taxon>Sphingobacteriaceae</taxon>
        <taxon>Mucilaginibacter</taxon>
    </lineage>
</organism>
<reference evidence="10" key="1">
    <citation type="journal article" date="2019" name="Int. J. Syst. Evol. Microbiol.">
        <title>The Global Catalogue of Microorganisms (GCM) 10K type strain sequencing project: providing services to taxonomists for standard genome sequencing and annotation.</title>
        <authorList>
            <consortium name="The Broad Institute Genomics Platform"/>
            <consortium name="The Broad Institute Genome Sequencing Center for Infectious Disease"/>
            <person name="Wu L."/>
            <person name="Ma J."/>
        </authorList>
    </citation>
    <scope>NUCLEOTIDE SEQUENCE [LARGE SCALE GENOMIC DNA]</scope>
    <source>
        <strain evidence="10">CCUG 60742</strain>
    </source>
</reference>
<feature type="domain" description="Type II secretion system protein GspF" evidence="8">
    <location>
        <begin position="254"/>
        <end position="374"/>
    </location>
</feature>
<dbReference type="PRINTS" id="PR00812">
    <property type="entry name" value="BCTERIALGSPF"/>
</dbReference>
<name>A0ABW2ZIZ8_9SPHI</name>
<evidence type="ECO:0000256" key="2">
    <source>
        <dbReference type="ARBA" id="ARBA00005745"/>
    </source>
</evidence>
<evidence type="ECO:0000256" key="6">
    <source>
        <dbReference type="ARBA" id="ARBA00023136"/>
    </source>
</evidence>
<comment type="subcellular location">
    <subcellularLocation>
        <location evidence="1">Cell membrane</location>
        <topology evidence="1">Multi-pass membrane protein</topology>
    </subcellularLocation>
</comment>
<comment type="similarity">
    <text evidence="2">Belongs to the GSP F family.</text>
</comment>
<evidence type="ECO:0000313" key="10">
    <source>
        <dbReference type="Proteomes" id="UP001597073"/>
    </source>
</evidence>
<dbReference type="InterPro" id="IPR042094">
    <property type="entry name" value="T2SS_GspF_sf"/>
</dbReference>
<keyword evidence="10" id="KW-1185">Reference proteome</keyword>
<dbReference type="Proteomes" id="UP001597073">
    <property type="component" value="Unassembled WGS sequence"/>
</dbReference>
<gene>
    <name evidence="9" type="ORF">ACFQZI_14885</name>
</gene>
<sequence>MASIDISNIKNPRKQRPPEKNDFFEKVSALFEKDFSFAGNGLADEKKEYLYLELGALLKAGVDFKSAFELIAAGQKKQQDSALFTRILKDVIDGASFSQSLSKTGRFTLYEIYSLEIGEESGQLQQVLSDLAYFYRTKIAQRRTIVSALTYPMIVLSASAGALAFLMRFVIPMFSDIFRRSGNELPWITQKIIAIADGFGLYGGAGTLVVVFMTATCFYYRRAAWFRDYASRIVLRLPLAGMLTRKIYLARLSNAMRLLINAQLPLLRAITLCRQMIGYFPLEKALEAMENDILRGVPLHASMEKFTIFPAKMIQLIKVGERTNQLDAFFEWIGTQYVAEVEVQTASLSRVMQPVIIIVLGIVVGVIVIAIYLPLFQISNNIQ</sequence>
<evidence type="ECO:0000256" key="1">
    <source>
        <dbReference type="ARBA" id="ARBA00004651"/>
    </source>
</evidence>
<feature type="domain" description="Type II secretion system protein GspF" evidence="8">
    <location>
        <begin position="53"/>
        <end position="172"/>
    </location>
</feature>
<dbReference type="PANTHER" id="PTHR30012">
    <property type="entry name" value="GENERAL SECRETION PATHWAY PROTEIN"/>
    <property type="match status" value="1"/>
</dbReference>
<evidence type="ECO:0000256" key="4">
    <source>
        <dbReference type="ARBA" id="ARBA00022692"/>
    </source>
</evidence>
<evidence type="ECO:0000256" key="3">
    <source>
        <dbReference type="ARBA" id="ARBA00022475"/>
    </source>
</evidence>
<feature type="transmembrane region" description="Helical" evidence="7">
    <location>
        <begin position="145"/>
        <end position="171"/>
    </location>
</feature>
<proteinExistence type="inferred from homology"/>
<keyword evidence="5 7" id="KW-1133">Transmembrane helix</keyword>
<dbReference type="RefSeq" id="WP_377143800.1">
    <property type="nucleotide sequence ID" value="NZ_JBHTIA010000011.1"/>
</dbReference>
<feature type="transmembrane region" description="Helical" evidence="7">
    <location>
        <begin position="355"/>
        <end position="375"/>
    </location>
</feature>
<dbReference type="Gene3D" id="1.20.81.30">
    <property type="entry name" value="Type II secretion system (T2SS), domain F"/>
    <property type="match status" value="2"/>
</dbReference>
<accession>A0ABW2ZIZ8</accession>
<evidence type="ECO:0000259" key="8">
    <source>
        <dbReference type="Pfam" id="PF00482"/>
    </source>
</evidence>
<evidence type="ECO:0000313" key="9">
    <source>
        <dbReference type="EMBL" id="MFD0766147.1"/>
    </source>
</evidence>
<evidence type="ECO:0000256" key="5">
    <source>
        <dbReference type="ARBA" id="ARBA00022989"/>
    </source>
</evidence>
<dbReference type="Pfam" id="PF00482">
    <property type="entry name" value="T2SSF"/>
    <property type="match status" value="2"/>
</dbReference>
<protein>
    <submittedName>
        <fullName evidence="9">Type II secretion system F family protein</fullName>
    </submittedName>
</protein>
<keyword evidence="3" id="KW-1003">Cell membrane</keyword>
<dbReference type="PANTHER" id="PTHR30012:SF0">
    <property type="entry name" value="TYPE II SECRETION SYSTEM PROTEIN F-RELATED"/>
    <property type="match status" value="1"/>
</dbReference>
<keyword evidence="4 7" id="KW-0812">Transmembrane</keyword>
<comment type="caution">
    <text evidence="9">The sequence shown here is derived from an EMBL/GenBank/DDBJ whole genome shotgun (WGS) entry which is preliminary data.</text>
</comment>